<reference evidence="1 2" key="1">
    <citation type="submission" date="2020-06" db="EMBL/GenBank/DDBJ databases">
        <title>Actinomadura xiongansis sp. nov., isolated from soil of Baiyangdian.</title>
        <authorList>
            <person name="Zhang X."/>
        </authorList>
    </citation>
    <scope>NUCLEOTIDE SEQUENCE [LARGE SCALE GENOMIC DNA]</scope>
    <source>
        <strain evidence="1 2">HBUM206468</strain>
    </source>
</reference>
<comment type="caution">
    <text evidence="1">The sequence shown here is derived from an EMBL/GenBank/DDBJ whole genome shotgun (WGS) entry which is preliminary data.</text>
</comment>
<protein>
    <submittedName>
        <fullName evidence="1">Uncharacterized protein</fullName>
    </submittedName>
</protein>
<proteinExistence type="predicted"/>
<evidence type="ECO:0000313" key="1">
    <source>
        <dbReference type="EMBL" id="MBC6468244.1"/>
    </source>
</evidence>
<accession>A0ABR7LTR6</accession>
<gene>
    <name evidence="1" type="ORF">HKK74_22505</name>
</gene>
<organism evidence="1 2">
    <name type="scientific">Actinomadura alba</name>
    <dbReference type="NCBI Taxonomy" id="406431"/>
    <lineage>
        <taxon>Bacteria</taxon>
        <taxon>Bacillati</taxon>
        <taxon>Actinomycetota</taxon>
        <taxon>Actinomycetes</taxon>
        <taxon>Streptosporangiales</taxon>
        <taxon>Thermomonosporaceae</taxon>
        <taxon>Actinomadura</taxon>
    </lineage>
</organism>
<keyword evidence="2" id="KW-1185">Reference proteome</keyword>
<dbReference type="Proteomes" id="UP000805614">
    <property type="component" value="Unassembled WGS sequence"/>
</dbReference>
<dbReference type="EMBL" id="JABVEC010000017">
    <property type="protein sequence ID" value="MBC6468244.1"/>
    <property type="molecule type" value="Genomic_DNA"/>
</dbReference>
<evidence type="ECO:0000313" key="2">
    <source>
        <dbReference type="Proteomes" id="UP000805614"/>
    </source>
</evidence>
<sequence length="85" mass="9743">MDFDSVMDRAILTVDEERYLIVTVKELSDWRSVAIFDFETGRIAAEVERHGPKGRPHHVLMPLDDLAVYIGNDIEEAIIQLTETE</sequence>
<name>A0ABR7LTR6_9ACTN</name>
<dbReference type="RefSeq" id="WP_187245244.1">
    <property type="nucleotide sequence ID" value="NZ_BAAAOK010000019.1"/>
</dbReference>